<organism evidence="2">
    <name type="scientific">viral metagenome</name>
    <dbReference type="NCBI Taxonomy" id="1070528"/>
    <lineage>
        <taxon>unclassified sequences</taxon>
        <taxon>metagenomes</taxon>
        <taxon>organismal metagenomes</taxon>
    </lineage>
</organism>
<dbReference type="AlphaFoldDB" id="A0A6C0CRQ0"/>
<keyword evidence="1" id="KW-0472">Membrane</keyword>
<dbReference type="SUPFAM" id="SSF54001">
    <property type="entry name" value="Cysteine proteinases"/>
    <property type="match status" value="1"/>
</dbReference>
<protein>
    <submittedName>
        <fullName evidence="2">Uncharacterized protein</fullName>
    </submittedName>
</protein>
<evidence type="ECO:0000256" key="1">
    <source>
        <dbReference type="SAM" id="Phobius"/>
    </source>
</evidence>
<name>A0A6C0CRQ0_9ZZZZ</name>
<keyword evidence="1" id="KW-1133">Transmembrane helix</keyword>
<feature type="transmembrane region" description="Helical" evidence="1">
    <location>
        <begin position="12"/>
        <end position="35"/>
    </location>
</feature>
<accession>A0A6C0CRQ0</accession>
<keyword evidence="1" id="KW-0812">Transmembrane</keyword>
<evidence type="ECO:0000313" key="2">
    <source>
        <dbReference type="EMBL" id="QHT06897.1"/>
    </source>
</evidence>
<sequence>MAIKLRNSNRINAGILLSISGIFVIFACVVSLLYIFKHAYHGHVVPYYPFLAVINLIGIEVGIFFIMTASSLMKKTRHVSFLVKSIPDRSFMSLNLTSITTIPKTVDLSKITQTPESNKDPLTVFPTPILACYNCLMYFYNSDLSLNLPSINFHPPSKLFMYINTLLQMKQDIDDVSYNVASEPQDQPNLIQTVRSDMTIDQVCLAIQRFGLCTEEDWPMNPSITINTITDKIYTLPTIECYATALHNRVIVNTLMPQNNLHVMQTTLTAGVPFICGVFVFDSYFGTNDRTPLVPMPLTNEKSVSSMAVLVMGFDDTSRLFKVQSFLGDIELEGNGYLYFPYDYLTNTKYCFNQITMRLKCTLINTEELENNESQMCF</sequence>
<dbReference type="EMBL" id="MN739478">
    <property type="protein sequence ID" value="QHT06897.1"/>
    <property type="molecule type" value="Genomic_DNA"/>
</dbReference>
<reference evidence="2" key="1">
    <citation type="journal article" date="2020" name="Nature">
        <title>Giant virus diversity and host interactions through global metagenomics.</title>
        <authorList>
            <person name="Schulz F."/>
            <person name="Roux S."/>
            <person name="Paez-Espino D."/>
            <person name="Jungbluth S."/>
            <person name="Walsh D.A."/>
            <person name="Denef V.J."/>
            <person name="McMahon K.D."/>
            <person name="Konstantinidis K.T."/>
            <person name="Eloe-Fadrosh E.A."/>
            <person name="Kyrpides N.C."/>
            <person name="Woyke T."/>
        </authorList>
    </citation>
    <scope>NUCLEOTIDE SEQUENCE</scope>
    <source>
        <strain evidence="2">GVMAG-M-3300021473-15</strain>
    </source>
</reference>
<feature type="transmembrane region" description="Helical" evidence="1">
    <location>
        <begin position="47"/>
        <end position="67"/>
    </location>
</feature>
<dbReference type="Gene3D" id="3.90.70.10">
    <property type="entry name" value="Cysteine proteinases"/>
    <property type="match status" value="1"/>
</dbReference>
<dbReference type="PROSITE" id="PS51257">
    <property type="entry name" value="PROKAR_LIPOPROTEIN"/>
    <property type="match status" value="1"/>
</dbReference>
<dbReference type="InterPro" id="IPR038765">
    <property type="entry name" value="Papain-like_cys_pep_sf"/>
</dbReference>
<proteinExistence type="predicted"/>